<feature type="compositionally biased region" description="Basic and acidic residues" evidence="1">
    <location>
        <begin position="90"/>
        <end position="99"/>
    </location>
</feature>
<keyword evidence="3" id="KW-1185">Reference proteome</keyword>
<accession>A0ABN9PTQ6</accession>
<organism evidence="2 3">
    <name type="scientific">Prorocentrum cordatum</name>
    <dbReference type="NCBI Taxonomy" id="2364126"/>
    <lineage>
        <taxon>Eukaryota</taxon>
        <taxon>Sar</taxon>
        <taxon>Alveolata</taxon>
        <taxon>Dinophyceae</taxon>
        <taxon>Prorocentrales</taxon>
        <taxon>Prorocentraceae</taxon>
        <taxon>Prorocentrum</taxon>
    </lineage>
</organism>
<gene>
    <name evidence="2" type="ORF">PCOR1329_LOCUS5038</name>
</gene>
<reference evidence="2" key="1">
    <citation type="submission" date="2023-10" db="EMBL/GenBank/DDBJ databases">
        <authorList>
            <person name="Chen Y."/>
            <person name="Shah S."/>
            <person name="Dougan E. K."/>
            <person name="Thang M."/>
            <person name="Chan C."/>
        </authorList>
    </citation>
    <scope>NUCLEOTIDE SEQUENCE [LARGE SCALE GENOMIC DNA]</scope>
</reference>
<comment type="caution">
    <text evidence="2">The sequence shown here is derived from an EMBL/GenBank/DDBJ whole genome shotgun (WGS) entry which is preliminary data.</text>
</comment>
<evidence type="ECO:0000256" key="1">
    <source>
        <dbReference type="SAM" id="MobiDB-lite"/>
    </source>
</evidence>
<name>A0ABN9PTQ6_9DINO</name>
<proteinExistence type="predicted"/>
<sequence length="99" mass="9991">MTTAAAELASPLGSEEKDQLAPLAAIGPSRARGNTDVSSRARSNTDYSGSSTRTPPDGGSRAGKVAVPEAEHVRHARASAAGARAGSDGLRAREHQAVG</sequence>
<feature type="region of interest" description="Disordered" evidence="1">
    <location>
        <begin position="1"/>
        <end position="99"/>
    </location>
</feature>
<feature type="compositionally biased region" description="Low complexity" evidence="1">
    <location>
        <begin position="78"/>
        <end position="89"/>
    </location>
</feature>
<dbReference type="EMBL" id="CAUYUJ010001316">
    <property type="protein sequence ID" value="CAK0795344.1"/>
    <property type="molecule type" value="Genomic_DNA"/>
</dbReference>
<protein>
    <submittedName>
        <fullName evidence="2">Uncharacterized protein</fullName>
    </submittedName>
</protein>
<evidence type="ECO:0000313" key="2">
    <source>
        <dbReference type="EMBL" id="CAK0795344.1"/>
    </source>
</evidence>
<feature type="compositionally biased region" description="Polar residues" evidence="1">
    <location>
        <begin position="35"/>
        <end position="54"/>
    </location>
</feature>
<dbReference type="Proteomes" id="UP001189429">
    <property type="component" value="Unassembled WGS sequence"/>
</dbReference>
<evidence type="ECO:0000313" key="3">
    <source>
        <dbReference type="Proteomes" id="UP001189429"/>
    </source>
</evidence>